<evidence type="ECO:0000259" key="1">
    <source>
        <dbReference type="Pfam" id="PF12307"/>
    </source>
</evidence>
<keyword evidence="3" id="KW-1185">Reference proteome</keyword>
<feature type="domain" description="DUF3631" evidence="1">
    <location>
        <begin position="308"/>
        <end position="488"/>
    </location>
</feature>
<reference evidence="2" key="1">
    <citation type="journal article" date="2022" name="Data Brief">
        <title>Draft genome sequence data of Gordonia hongkongensis strain EUFUS-Z928 isolated from the octocoral Eunicea fusca.</title>
        <authorList>
            <person name="Sanchez-Suarez J."/>
            <person name="Diaz L."/>
            <person name="Melo-Bolivar J."/>
            <person name="Villamil L."/>
        </authorList>
    </citation>
    <scope>NUCLEOTIDE SEQUENCE</scope>
    <source>
        <strain evidence="2">EUFUS-Z928</strain>
    </source>
</reference>
<proteinExistence type="predicted"/>
<evidence type="ECO:0000313" key="3">
    <source>
        <dbReference type="Proteomes" id="UP001152308"/>
    </source>
</evidence>
<comment type="caution">
    <text evidence="2">The sequence shown here is derived from an EMBL/GenBank/DDBJ whole genome shotgun (WGS) entry which is preliminary data.</text>
</comment>
<name>A0ABT6BUJ3_9ACTN</name>
<dbReference type="RefSeq" id="WP_277243660.1">
    <property type="nucleotide sequence ID" value="NZ_JAKJLQ010000007.1"/>
</dbReference>
<dbReference type="InterPro" id="IPR022081">
    <property type="entry name" value="DUF3631"/>
</dbReference>
<accession>A0ABT6BUJ3</accession>
<sequence length="549" mass="60461">MTDTAFERVIDAFRVQGLTVDERGDKATAQAPGHSPADRSVSITRGDDKALVYCHSDDTADVLAAVGLTHNDLYDDRRGTGKAPESTLTAGQKLLRDRRRTEQRARRSELDQAHADEFVRELAEADRIALQENPNLPSWGDHVLQLIERFLSRFVSYPSEAARVAHVLWIVHTWLMPAWESTPRIAFLSPEPGSGKSRALEVTEPLVPRPVHAVNTTPAYLFRKVADEAGPPTILYDEIDTVFGPRAKDNEDIRGMLNAGHRKGATAGRCVIRGKNVETEELEAYCAVALAGLDDLPDTIMTRSVVVRMRRRAPGERVESWRLRINGPEAEELAGEIRGWTAKVALQAGESWPEMPAGVEDRDADVWEALLAVADLAGGDWPERARVSAVTLVTASKDRTPSIGVMLLRDLRSVFGTETRMSTENILTTLNDLDESPWATIRRGDPLDARGLSNRLGKYGIKPAQWREGADRHRGYLAADLTDAWERYLPPVGPQESETPVTTVTQRPAVTAVTAVTDLSGPIQCPICQSPMTFADDLAAGHHLTCKEN</sequence>
<dbReference type="Proteomes" id="UP001152308">
    <property type="component" value="Unassembled WGS sequence"/>
</dbReference>
<dbReference type="EMBL" id="JAKJLQ010000007">
    <property type="protein sequence ID" value="MDF6101732.1"/>
    <property type="molecule type" value="Genomic_DNA"/>
</dbReference>
<dbReference type="Pfam" id="PF12307">
    <property type="entry name" value="DUF3631"/>
    <property type="match status" value="1"/>
</dbReference>
<evidence type="ECO:0000313" key="2">
    <source>
        <dbReference type="EMBL" id="MDF6101732.1"/>
    </source>
</evidence>
<organism evidence="2 3">
    <name type="scientific">Gordonia hongkongensis</name>
    <dbReference type="NCBI Taxonomy" id="1701090"/>
    <lineage>
        <taxon>Bacteria</taxon>
        <taxon>Bacillati</taxon>
        <taxon>Actinomycetota</taxon>
        <taxon>Actinomycetes</taxon>
        <taxon>Mycobacteriales</taxon>
        <taxon>Gordoniaceae</taxon>
        <taxon>Gordonia</taxon>
    </lineage>
</organism>
<protein>
    <submittedName>
        <fullName evidence="2">DUF3631 domain-containing protein</fullName>
    </submittedName>
</protein>
<gene>
    <name evidence="2" type="ORF">L2299_11760</name>
</gene>
<reference evidence="2" key="2">
    <citation type="submission" date="2022-01" db="EMBL/GenBank/DDBJ databases">
        <authorList>
            <person name="Sanchez-Suarez J."/>
            <person name="Villamil L."/>
            <person name="Diaz L.E."/>
        </authorList>
    </citation>
    <scope>NUCLEOTIDE SEQUENCE</scope>
    <source>
        <strain evidence="2">EUFUS-Z928</strain>
    </source>
</reference>